<dbReference type="Proteomes" id="UP000187209">
    <property type="component" value="Unassembled WGS sequence"/>
</dbReference>
<gene>
    <name evidence="1" type="ORF">SteCoe_30677</name>
</gene>
<sequence>MEKISCISCFSEADFVCKCSGANEYFCELHLKNHASILKSHSIIPCKIKIEESSKKKFLTKISDLKKNTLNLKNWVLQFLYAQMKILENSTKNALKNLSEFDKYLDHIIIYSESCTSIQIQENFAFIDLCLQDPSATDLLTIDIYPRISITNPLEISYSNESVINLFKSIQKSKILNNNNSLFNKPYNQPEININKNEFKANLSNSKSNKNIEYHESIGNQEHKQYTDRNNKEKFGRCIMCDSFDDIITRHCGHNSCKKCLKQRCVVCGLDDEVFNRNVPIGISGDTNFKPNRGSFFNAKKRKD</sequence>
<reference evidence="1 2" key="1">
    <citation type="submission" date="2016-11" db="EMBL/GenBank/DDBJ databases">
        <title>The macronuclear genome of Stentor coeruleus: a giant cell with tiny introns.</title>
        <authorList>
            <person name="Slabodnick M."/>
            <person name="Ruby J.G."/>
            <person name="Reiff S.B."/>
            <person name="Swart E.C."/>
            <person name="Gosai S."/>
            <person name="Prabakaran S."/>
            <person name="Witkowska E."/>
            <person name="Larue G.E."/>
            <person name="Fisher S."/>
            <person name="Freeman R.M."/>
            <person name="Gunawardena J."/>
            <person name="Chu W."/>
            <person name="Stover N.A."/>
            <person name="Gregory B.D."/>
            <person name="Nowacki M."/>
            <person name="Derisi J."/>
            <person name="Roy S.W."/>
            <person name="Marshall W.F."/>
            <person name="Sood P."/>
        </authorList>
    </citation>
    <scope>NUCLEOTIDE SEQUENCE [LARGE SCALE GENOMIC DNA]</scope>
    <source>
        <strain evidence="1">WM001</strain>
    </source>
</reference>
<organism evidence="1 2">
    <name type="scientific">Stentor coeruleus</name>
    <dbReference type="NCBI Taxonomy" id="5963"/>
    <lineage>
        <taxon>Eukaryota</taxon>
        <taxon>Sar</taxon>
        <taxon>Alveolata</taxon>
        <taxon>Ciliophora</taxon>
        <taxon>Postciliodesmatophora</taxon>
        <taxon>Heterotrichea</taxon>
        <taxon>Heterotrichida</taxon>
        <taxon>Stentoridae</taxon>
        <taxon>Stentor</taxon>
    </lineage>
</organism>
<comment type="caution">
    <text evidence="1">The sequence shown here is derived from an EMBL/GenBank/DDBJ whole genome shotgun (WGS) entry which is preliminary data.</text>
</comment>
<evidence type="ECO:0008006" key="3">
    <source>
        <dbReference type="Google" id="ProtNLM"/>
    </source>
</evidence>
<accession>A0A1R2B307</accession>
<keyword evidence="2" id="KW-1185">Reference proteome</keyword>
<evidence type="ECO:0000313" key="1">
    <source>
        <dbReference type="EMBL" id="OMJ71183.1"/>
    </source>
</evidence>
<proteinExistence type="predicted"/>
<protein>
    <recommendedName>
        <fullName evidence="3">RING-type domain-containing protein</fullName>
    </recommendedName>
</protein>
<evidence type="ECO:0000313" key="2">
    <source>
        <dbReference type="Proteomes" id="UP000187209"/>
    </source>
</evidence>
<dbReference type="AlphaFoldDB" id="A0A1R2B307"/>
<dbReference type="EMBL" id="MPUH01001015">
    <property type="protein sequence ID" value="OMJ71183.1"/>
    <property type="molecule type" value="Genomic_DNA"/>
</dbReference>
<name>A0A1R2B307_9CILI</name>